<dbReference type="InterPro" id="IPR013154">
    <property type="entry name" value="ADH-like_N"/>
</dbReference>
<dbReference type="Gene3D" id="3.40.50.720">
    <property type="entry name" value="NAD(P)-binding Rossmann-like Domain"/>
    <property type="match status" value="1"/>
</dbReference>
<dbReference type="InterPro" id="IPR047122">
    <property type="entry name" value="Trans-enoyl_RdTase-like"/>
</dbReference>
<dbReference type="InterPro" id="IPR036291">
    <property type="entry name" value="NAD(P)-bd_dom_sf"/>
</dbReference>
<dbReference type="SMART" id="SM00829">
    <property type="entry name" value="PKS_ER"/>
    <property type="match status" value="1"/>
</dbReference>
<dbReference type="InterPro" id="IPR020843">
    <property type="entry name" value="ER"/>
</dbReference>
<reference evidence="2 3" key="1">
    <citation type="submission" date="2021-08" db="EMBL/GenBank/DDBJ databases">
        <title>Draft Genome Sequence of Phanerochaete sordida strain YK-624.</title>
        <authorList>
            <person name="Mori T."/>
            <person name="Dohra H."/>
            <person name="Suzuki T."/>
            <person name="Kawagishi H."/>
            <person name="Hirai H."/>
        </authorList>
    </citation>
    <scope>NUCLEOTIDE SEQUENCE [LARGE SCALE GENOMIC DNA]</scope>
    <source>
        <strain evidence="2 3">YK-624</strain>
    </source>
</reference>
<evidence type="ECO:0000259" key="1">
    <source>
        <dbReference type="SMART" id="SM00829"/>
    </source>
</evidence>
<dbReference type="GO" id="GO:0016651">
    <property type="term" value="F:oxidoreductase activity, acting on NAD(P)H"/>
    <property type="evidence" value="ECO:0007669"/>
    <property type="project" value="InterPro"/>
</dbReference>
<dbReference type="PANTHER" id="PTHR45348:SF2">
    <property type="entry name" value="ZINC-TYPE ALCOHOL DEHYDROGENASE-LIKE PROTEIN C2E1P3.01"/>
    <property type="match status" value="1"/>
</dbReference>
<dbReference type="SUPFAM" id="SSF50129">
    <property type="entry name" value="GroES-like"/>
    <property type="match status" value="1"/>
</dbReference>
<dbReference type="CDD" id="cd08249">
    <property type="entry name" value="enoyl_reductase_like"/>
    <property type="match status" value="1"/>
</dbReference>
<comment type="caution">
    <text evidence="2">The sequence shown here is derived from an EMBL/GenBank/DDBJ whole genome shotgun (WGS) entry which is preliminary data.</text>
</comment>
<dbReference type="Pfam" id="PF08240">
    <property type="entry name" value="ADH_N"/>
    <property type="match status" value="1"/>
</dbReference>
<dbReference type="Gene3D" id="3.90.180.10">
    <property type="entry name" value="Medium-chain alcohol dehydrogenases, catalytic domain"/>
    <property type="match status" value="1"/>
</dbReference>
<dbReference type="SUPFAM" id="SSF51735">
    <property type="entry name" value="NAD(P)-binding Rossmann-fold domains"/>
    <property type="match status" value="1"/>
</dbReference>
<accession>A0A9P3G5Z7</accession>
<evidence type="ECO:0000313" key="3">
    <source>
        <dbReference type="Proteomes" id="UP000703269"/>
    </source>
</evidence>
<dbReference type="OrthoDB" id="3233595at2759"/>
<gene>
    <name evidence="2" type="ORF">PsYK624_059830</name>
</gene>
<dbReference type="PANTHER" id="PTHR45348">
    <property type="entry name" value="HYPOTHETICAL OXIDOREDUCTASE (EUROFUNG)"/>
    <property type="match status" value="1"/>
</dbReference>
<protein>
    <submittedName>
        <fullName evidence="2">Zinc-binding alcohol dehydrogenase family protein</fullName>
    </submittedName>
</protein>
<name>A0A9P3G5Z7_9APHY</name>
<dbReference type="EMBL" id="BPQB01000014">
    <property type="protein sequence ID" value="GJE89872.1"/>
    <property type="molecule type" value="Genomic_DNA"/>
</dbReference>
<dbReference type="Proteomes" id="UP000703269">
    <property type="component" value="Unassembled WGS sequence"/>
</dbReference>
<dbReference type="AlphaFoldDB" id="A0A9P3G5Z7"/>
<organism evidence="2 3">
    <name type="scientific">Phanerochaete sordida</name>
    <dbReference type="NCBI Taxonomy" id="48140"/>
    <lineage>
        <taxon>Eukaryota</taxon>
        <taxon>Fungi</taxon>
        <taxon>Dikarya</taxon>
        <taxon>Basidiomycota</taxon>
        <taxon>Agaricomycotina</taxon>
        <taxon>Agaricomycetes</taxon>
        <taxon>Polyporales</taxon>
        <taxon>Phanerochaetaceae</taxon>
        <taxon>Phanerochaete</taxon>
    </lineage>
</organism>
<proteinExistence type="predicted"/>
<keyword evidence="3" id="KW-1185">Reference proteome</keyword>
<dbReference type="InterPro" id="IPR011032">
    <property type="entry name" value="GroES-like_sf"/>
</dbReference>
<evidence type="ECO:0000313" key="2">
    <source>
        <dbReference type="EMBL" id="GJE89872.1"/>
    </source>
</evidence>
<dbReference type="InterPro" id="IPR013149">
    <property type="entry name" value="ADH-like_C"/>
</dbReference>
<feature type="domain" description="Enoyl reductase (ER)" evidence="1">
    <location>
        <begin position="12"/>
        <end position="345"/>
    </location>
</feature>
<dbReference type="Pfam" id="PF00107">
    <property type="entry name" value="ADH_zinc_N"/>
    <property type="match status" value="1"/>
</dbReference>
<sequence>MDGKQKALLCSGVKGTYAVELIDIPQPGPGEVLVELRAVGLNPMDWMMHDFGMFVPSWPAIFGYDGAGVVAKVGEGVTKFGVGDKVMHAGTFEAPRVSTFRQYVAMKADFVAAVPHNLSLDEAATLPLVLATAALGMYDAPRAPHGGIGLTPVWEAGGRGACAGAPIFINAGSTAVGQLMIQFAKLSGFAPIITTASPHNTALLLSLGATHVLDRHSPFSALASSVRGITDKPIMHALDAISTPESQNGTYDLVAPGGRVLIDTRCAIAPEKRATGGKEVAQVFGDVQRAGESACGRALYAHLTGLFEGGDLKPGRVEVVPGGLAGVPDALERLKNGVSALKLVVRPQETP</sequence>